<dbReference type="PANTHER" id="PTHR23082">
    <property type="entry name" value="TRANSCRIPTION INITIATION FACTOR IIIC TFIIIC , POLYPEPTIDE 3-RELATED"/>
    <property type="match status" value="1"/>
</dbReference>
<keyword evidence="4" id="KW-1185">Reference proteome</keyword>
<dbReference type="EMBL" id="JAJSOW010000103">
    <property type="protein sequence ID" value="KAI9174460.1"/>
    <property type="molecule type" value="Genomic_DNA"/>
</dbReference>
<reference evidence="3" key="2">
    <citation type="submission" date="2023-02" db="EMBL/GenBank/DDBJ databases">
        <authorList>
            <person name="Swenson N.G."/>
            <person name="Wegrzyn J.L."/>
            <person name="Mcevoy S.L."/>
        </authorList>
    </citation>
    <scope>NUCLEOTIDE SEQUENCE</scope>
    <source>
        <strain evidence="3">91603</strain>
        <tissue evidence="3">Leaf</tissue>
    </source>
</reference>
<evidence type="ECO:0000313" key="3">
    <source>
        <dbReference type="EMBL" id="KAI9174460.1"/>
    </source>
</evidence>
<dbReference type="AlphaFoldDB" id="A0AAD5IS33"/>
<dbReference type="GO" id="GO:0000127">
    <property type="term" value="C:transcription factor TFIIIC complex"/>
    <property type="evidence" value="ECO:0007669"/>
    <property type="project" value="TreeGrafter"/>
</dbReference>
<proteinExistence type="predicted"/>
<comment type="caution">
    <text evidence="3">The sequence shown here is derived from an EMBL/GenBank/DDBJ whole genome shotgun (WGS) entry which is preliminary data.</text>
</comment>
<dbReference type="GO" id="GO:0006383">
    <property type="term" value="P:transcription by RNA polymerase III"/>
    <property type="evidence" value="ECO:0007669"/>
    <property type="project" value="InterPro"/>
</dbReference>
<accession>A0AAD5IS33</accession>
<keyword evidence="1" id="KW-0802">TPR repeat</keyword>
<sequence length="311" mass="36101">MQETMDFEYDEDFEEENGEEEDVVVDEEDDEYVFRFKSGVNQLDLTENNASGLQVYQQFERLDYEALATRKRKAIAATRSEEDVASKSMYEFVEAINYRGFRRKSIKLNNTRERRKGTKNKLNPQVTRLLGEATLHYAHGRFEQAISVLNEVIRVSPNTPDSYQMLGPVYKELGDNRKTFDYHVIAAVLTRTDSSLWKQLFAWCVEKGLAFLYNNLRFCENSQEALYNVARACYHVGLVSLAATYYEKVIAMKEKDYPILRHPNKNPDLVGKQESGYCDLRTEAAYNLHLIYKKSGAVDLARQLLKDYCTF</sequence>
<dbReference type="Gene3D" id="1.25.40.10">
    <property type="entry name" value="Tetratricopeptide repeat domain"/>
    <property type="match status" value="1"/>
</dbReference>
<dbReference type="PROSITE" id="PS50005">
    <property type="entry name" value="TPR"/>
    <property type="match status" value="1"/>
</dbReference>
<dbReference type="SMART" id="SM00028">
    <property type="entry name" value="TPR"/>
    <property type="match status" value="2"/>
</dbReference>
<evidence type="ECO:0008006" key="5">
    <source>
        <dbReference type="Google" id="ProtNLM"/>
    </source>
</evidence>
<organism evidence="3 4">
    <name type="scientific">Acer negundo</name>
    <name type="common">Box elder</name>
    <dbReference type="NCBI Taxonomy" id="4023"/>
    <lineage>
        <taxon>Eukaryota</taxon>
        <taxon>Viridiplantae</taxon>
        <taxon>Streptophyta</taxon>
        <taxon>Embryophyta</taxon>
        <taxon>Tracheophyta</taxon>
        <taxon>Spermatophyta</taxon>
        <taxon>Magnoliopsida</taxon>
        <taxon>eudicotyledons</taxon>
        <taxon>Gunneridae</taxon>
        <taxon>Pentapetalae</taxon>
        <taxon>rosids</taxon>
        <taxon>malvids</taxon>
        <taxon>Sapindales</taxon>
        <taxon>Sapindaceae</taxon>
        <taxon>Hippocastanoideae</taxon>
        <taxon>Acereae</taxon>
        <taxon>Acer</taxon>
    </lineage>
</organism>
<feature type="repeat" description="TPR" evidence="1">
    <location>
        <begin position="126"/>
        <end position="159"/>
    </location>
</feature>
<dbReference type="SUPFAM" id="SSF48452">
    <property type="entry name" value="TPR-like"/>
    <property type="match status" value="1"/>
</dbReference>
<gene>
    <name evidence="3" type="ORF">LWI28_017606</name>
</gene>
<dbReference type="PANTHER" id="PTHR23082:SF0">
    <property type="entry name" value="GENERAL TRANSCRIPTION FACTOR 3C POLYPEPTIDE 3"/>
    <property type="match status" value="1"/>
</dbReference>
<evidence type="ECO:0000313" key="4">
    <source>
        <dbReference type="Proteomes" id="UP001064489"/>
    </source>
</evidence>
<evidence type="ECO:0000256" key="1">
    <source>
        <dbReference type="PROSITE-ProRule" id="PRU00339"/>
    </source>
</evidence>
<dbReference type="InterPro" id="IPR011990">
    <property type="entry name" value="TPR-like_helical_dom_sf"/>
</dbReference>
<feature type="region of interest" description="Disordered" evidence="2">
    <location>
        <begin position="1"/>
        <end position="24"/>
    </location>
</feature>
<name>A0AAD5IS33_ACENE</name>
<dbReference type="InterPro" id="IPR019734">
    <property type="entry name" value="TPR_rpt"/>
</dbReference>
<dbReference type="InterPro" id="IPR039340">
    <property type="entry name" value="Tfc4/TFIIIC-102/Sfc4"/>
</dbReference>
<evidence type="ECO:0000256" key="2">
    <source>
        <dbReference type="SAM" id="MobiDB-lite"/>
    </source>
</evidence>
<dbReference type="Proteomes" id="UP001064489">
    <property type="component" value="Chromosome 8"/>
</dbReference>
<protein>
    <recommendedName>
        <fullName evidence="5">General transcription factor 3C polypeptide 3</fullName>
    </recommendedName>
</protein>
<reference evidence="3" key="1">
    <citation type="journal article" date="2022" name="Plant J.">
        <title>Strategies of tolerance reflected in two North American maple genomes.</title>
        <authorList>
            <person name="McEvoy S.L."/>
            <person name="Sezen U.U."/>
            <person name="Trouern-Trend A."/>
            <person name="McMahon S.M."/>
            <person name="Schaberg P.G."/>
            <person name="Yang J."/>
            <person name="Wegrzyn J.L."/>
            <person name="Swenson N.G."/>
        </authorList>
    </citation>
    <scope>NUCLEOTIDE SEQUENCE</scope>
    <source>
        <strain evidence="3">91603</strain>
    </source>
</reference>